<organism evidence="1 2">
    <name type="scientific">Fusarium albosuccineum</name>
    <dbReference type="NCBI Taxonomy" id="1237068"/>
    <lineage>
        <taxon>Eukaryota</taxon>
        <taxon>Fungi</taxon>
        <taxon>Dikarya</taxon>
        <taxon>Ascomycota</taxon>
        <taxon>Pezizomycotina</taxon>
        <taxon>Sordariomycetes</taxon>
        <taxon>Hypocreomycetidae</taxon>
        <taxon>Hypocreales</taxon>
        <taxon>Nectriaceae</taxon>
        <taxon>Fusarium</taxon>
        <taxon>Fusarium decemcellulare species complex</taxon>
    </lineage>
</organism>
<comment type="caution">
    <text evidence="1">The sequence shown here is derived from an EMBL/GenBank/DDBJ whole genome shotgun (WGS) entry which is preliminary data.</text>
</comment>
<dbReference type="OrthoDB" id="5203703at2759"/>
<keyword evidence="2" id="KW-1185">Reference proteome</keyword>
<protein>
    <submittedName>
        <fullName evidence="1">Oxidoreductase family</fullName>
    </submittedName>
</protein>
<evidence type="ECO:0000313" key="1">
    <source>
        <dbReference type="EMBL" id="KAF4459393.1"/>
    </source>
</evidence>
<sequence>MNFPNASRCAEEALPSFDDLGLAKDIAIGLTQFNNDTYEAMGTCCAPNSVNLVNTCTLWCRLENTTIFDQDIGELSEDDLRTGFTDCLGVNLENRSLVVAAVQKGTGELGARPPRLADLGLVLILVLGLTRVVN</sequence>
<reference evidence="1 2" key="1">
    <citation type="submission" date="2020-01" db="EMBL/GenBank/DDBJ databases">
        <title>Identification and distribution of gene clusters putatively required for synthesis of sphingolipid metabolism inhibitors in phylogenetically diverse species of the filamentous fungus Fusarium.</title>
        <authorList>
            <person name="Kim H.-S."/>
            <person name="Busman M."/>
            <person name="Brown D.W."/>
            <person name="Divon H."/>
            <person name="Uhlig S."/>
            <person name="Proctor R.H."/>
        </authorList>
    </citation>
    <scope>NUCLEOTIDE SEQUENCE [LARGE SCALE GENOMIC DNA]</scope>
    <source>
        <strain evidence="1 2">NRRL 20459</strain>
    </source>
</reference>
<dbReference type="EMBL" id="JAADYS010002186">
    <property type="protein sequence ID" value="KAF4459393.1"/>
    <property type="molecule type" value="Genomic_DNA"/>
</dbReference>
<dbReference type="AlphaFoldDB" id="A0A8H4P6Q2"/>
<accession>A0A8H4P6Q2</accession>
<proteinExistence type="predicted"/>
<evidence type="ECO:0000313" key="2">
    <source>
        <dbReference type="Proteomes" id="UP000554235"/>
    </source>
</evidence>
<gene>
    <name evidence="1" type="ORF">FALBO_13848</name>
</gene>
<name>A0A8H4P6Q2_9HYPO</name>
<dbReference type="Proteomes" id="UP000554235">
    <property type="component" value="Unassembled WGS sequence"/>
</dbReference>